<dbReference type="PANTHER" id="PTHR47156:SF10">
    <property type="entry name" value="E3 UBIQUITIN-PROTEIN LIGASE TRIM-21-RELATED"/>
    <property type="match status" value="1"/>
</dbReference>
<proteinExistence type="predicted"/>
<comment type="caution">
    <text evidence="6">The sequence shown here is derived from an EMBL/GenBank/DDBJ whole genome shotgun (WGS) entry which is preliminary data.</text>
</comment>
<dbReference type="SUPFAM" id="SSF57850">
    <property type="entry name" value="RING/U-box"/>
    <property type="match status" value="1"/>
</dbReference>
<dbReference type="AlphaFoldDB" id="A0AAV2SWS3"/>
<organism evidence="6 7">
    <name type="scientific">Meganyctiphanes norvegica</name>
    <name type="common">Northern krill</name>
    <name type="synonym">Thysanopoda norvegica</name>
    <dbReference type="NCBI Taxonomy" id="48144"/>
    <lineage>
        <taxon>Eukaryota</taxon>
        <taxon>Metazoa</taxon>
        <taxon>Ecdysozoa</taxon>
        <taxon>Arthropoda</taxon>
        <taxon>Crustacea</taxon>
        <taxon>Multicrustacea</taxon>
        <taxon>Malacostraca</taxon>
        <taxon>Eumalacostraca</taxon>
        <taxon>Eucarida</taxon>
        <taxon>Euphausiacea</taxon>
        <taxon>Euphausiidae</taxon>
        <taxon>Meganyctiphanes</taxon>
    </lineage>
</organism>
<evidence type="ECO:0000259" key="5">
    <source>
        <dbReference type="PROSITE" id="PS50089"/>
    </source>
</evidence>
<evidence type="ECO:0000313" key="6">
    <source>
        <dbReference type="EMBL" id="CAL4244101.1"/>
    </source>
</evidence>
<feature type="non-terminal residue" evidence="6">
    <location>
        <position position="124"/>
    </location>
</feature>
<dbReference type="InterPro" id="IPR013083">
    <property type="entry name" value="Znf_RING/FYVE/PHD"/>
</dbReference>
<evidence type="ECO:0000256" key="3">
    <source>
        <dbReference type="ARBA" id="ARBA00022833"/>
    </source>
</evidence>
<sequence>MMKIPECTICFEELNNSKHQPRSLPCGHTVCSTCIEKTVEMGDKTCPNCCKPHSGKLPINYALDEIIKKIRLKYYDNISINRKKDMASCFRNSIDIYECKLCPDCTVLYHPGRQCKLSIGAMVR</sequence>
<evidence type="ECO:0000256" key="4">
    <source>
        <dbReference type="PROSITE-ProRule" id="PRU00175"/>
    </source>
</evidence>
<name>A0AAV2SWS3_MEGNR</name>
<dbReference type="Proteomes" id="UP001497623">
    <property type="component" value="Unassembled WGS sequence"/>
</dbReference>
<keyword evidence="1" id="KW-0479">Metal-binding</keyword>
<dbReference type="InterPro" id="IPR052667">
    <property type="entry name" value="E3_ubiquitin-ligase_RING"/>
</dbReference>
<dbReference type="InterPro" id="IPR017907">
    <property type="entry name" value="Znf_RING_CS"/>
</dbReference>
<keyword evidence="7" id="KW-1185">Reference proteome</keyword>
<dbReference type="InterPro" id="IPR001841">
    <property type="entry name" value="Znf_RING"/>
</dbReference>
<evidence type="ECO:0000313" key="7">
    <source>
        <dbReference type="Proteomes" id="UP001497623"/>
    </source>
</evidence>
<dbReference type="InterPro" id="IPR018957">
    <property type="entry name" value="Znf_C3HC4_RING-type"/>
</dbReference>
<dbReference type="PROSITE" id="PS00518">
    <property type="entry name" value="ZF_RING_1"/>
    <property type="match status" value="1"/>
</dbReference>
<dbReference type="Gene3D" id="3.30.40.10">
    <property type="entry name" value="Zinc/RING finger domain, C3HC4 (zinc finger)"/>
    <property type="match status" value="1"/>
</dbReference>
<dbReference type="PROSITE" id="PS50089">
    <property type="entry name" value="ZF_RING_2"/>
    <property type="match status" value="1"/>
</dbReference>
<reference evidence="6 7" key="1">
    <citation type="submission" date="2024-05" db="EMBL/GenBank/DDBJ databases">
        <authorList>
            <person name="Wallberg A."/>
        </authorList>
    </citation>
    <scope>NUCLEOTIDE SEQUENCE [LARGE SCALE GENOMIC DNA]</scope>
</reference>
<keyword evidence="3" id="KW-0862">Zinc</keyword>
<accession>A0AAV2SWS3</accession>
<dbReference type="Pfam" id="PF00097">
    <property type="entry name" value="zf-C3HC4"/>
    <property type="match status" value="1"/>
</dbReference>
<evidence type="ECO:0000256" key="1">
    <source>
        <dbReference type="ARBA" id="ARBA00022723"/>
    </source>
</evidence>
<gene>
    <name evidence="6" type="ORF">MNOR_LOCUS40924</name>
</gene>
<protein>
    <recommendedName>
        <fullName evidence="5">RING-type domain-containing protein</fullName>
    </recommendedName>
</protein>
<feature type="domain" description="RING-type" evidence="5">
    <location>
        <begin position="7"/>
        <end position="49"/>
    </location>
</feature>
<dbReference type="PANTHER" id="PTHR47156">
    <property type="entry name" value="PROTEIN CBG20824"/>
    <property type="match status" value="1"/>
</dbReference>
<dbReference type="SMART" id="SM00184">
    <property type="entry name" value="RING"/>
    <property type="match status" value="1"/>
</dbReference>
<evidence type="ECO:0000256" key="2">
    <source>
        <dbReference type="ARBA" id="ARBA00022771"/>
    </source>
</evidence>
<keyword evidence="2 4" id="KW-0863">Zinc-finger</keyword>
<dbReference type="EMBL" id="CAXKWB010135505">
    <property type="protein sequence ID" value="CAL4244101.1"/>
    <property type="molecule type" value="Genomic_DNA"/>
</dbReference>
<dbReference type="GO" id="GO:0008270">
    <property type="term" value="F:zinc ion binding"/>
    <property type="evidence" value="ECO:0007669"/>
    <property type="project" value="UniProtKB-KW"/>
</dbReference>